<dbReference type="Pfam" id="PF00528">
    <property type="entry name" value="BPD_transp_1"/>
    <property type="match status" value="1"/>
</dbReference>
<feature type="transmembrane region" description="Helical" evidence="12">
    <location>
        <begin position="234"/>
        <end position="253"/>
    </location>
</feature>
<dbReference type="AlphaFoldDB" id="A0A1Y2SXX3"/>
<dbReference type="GO" id="GO:0015833">
    <property type="term" value="P:peptide transport"/>
    <property type="evidence" value="ECO:0007669"/>
    <property type="project" value="UniProtKB-KW"/>
</dbReference>
<evidence type="ECO:0000256" key="12">
    <source>
        <dbReference type="RuleBase" id="RU363032"/>
    </source>
</evidence>
<evidence type="ECO:0000256" key="8">
    <source>
        <dbReference type="ARBA" id="ARBA00022989"/>
    </source>
</evidence>
<feature type="transmembrane region" description="Helical" evidence="12">
    <location>
        <begin position="101"/>
        <end position="125"/>
    </location>
</feature>
<dbReference type="PANTHER" id="PTHR43386">
    <property type="entry name" value="OLIGOPEPTIDE TRANSPORT SYSTEM PERMEASE PROTEIN APPC"/>
    <property type="match status" value="1"/>
</dbReference>
<comment type="subcellular location">
    <subcellularLocation>
        <location evidence="1">Cell inner membrane</location>
        <topology evidence="1">Multi-pass membrane protein</topology>
    </subcellularLocation>
    <subcellularLocation>
        <location evidence="12">Cell membrane</location>
        <topology evidence="12">Multi-pass membrane protein</topology>
    </subcellularLocation>
</comment>
<keyword evidence="5 12" id="KW-0812">Transmembrane</keyword>
<evidence type="ECO:0000256" key="5">
    <source>
        <dbReference type="ARBA" id="ARBA00022692"/>
    </source>
</evidence>
<organism evidence="14 15">
    <name type="scientific">Alloscardovia macacae</name>
    <dbReference type="NCBI Taxonomy" id="1160091"/>
    <lineage>
        <taxon>Bacteria</taxon>
        <taxon>Bacillati</taxon>
        <taxon>Actinomycetota</taxon>
        <taxon>Actinomycetes</taxon>
        <taxon>Bifidobacteriales</taxon>
        <taxon>Bifidobacteriaceae</taxon>
        <taxon>Alloscardovia</taxon>
    </lineage>
</organism>
<dbReference type="Pfam" id="PF12911">
    <property type="entry name" value="OppC_N"/>
    <property type="match status" value="1"/>
</dbReference>
<evidence type="ECO:0000256" key="2">
    <source>
        <dbReference type="ARBA" id="ARBA00022448"/>
    </source>
</evidence>
<dbReference type="PANTHER" id="PTHR43386:SF2">
    <property type="entry name" value="OLIGOPEPTIDE TRANSPORT SYSTEM PERMEASE PROTEIN OPPC"/>
    <property type="match status" value="1"/>
</dbReference>
<dbReference type="EMBL" id="NEKC01000005">
    <property type="protein sequence ID" value="OTA29628.1"/>
    <property type="molecule type" value="Genomic_DNA"/>
</dbReference>
<dbReference type="OrthoDB" id="6637947at2"/>
<evidence type="ECO:0000256" key="11">
    <source>
        <dbReference type="ARBA" id="ARBA00072251"/>
    </source>
</evidence>
<feature type="transmembrane region" description="Helical" evidence="12">
    <location>
        <begin position="131"/>
        <end position="150"/>
    </location>
</feature>
<dbReference type="InterPro" id="IPR050366">
    <property type="entry name" value="BP-dependent_transpt_permease"/>
</dbReference>
<accession>A0A1Y2SXX3</accession>
<dbReference type="CDD" id="cd06261">
    <property type="entry name" value="TM_PBP2"/>
    <property type="match status" value="1"/>
</dbReference>
<comment type="similarity">
    <text evidence="10">Belongs to the binding-protein-dependent transport system permease family. OppBC subfamily.</text>
</comment>
<evidence type="ECO:0000256" key="6">
    <source>
        <dbReference type="ARBA" id="ARBA00022856"/>
    </source>
</evidence>
<evidence type="ECO:0000313" key="15">
    <source>
        <dbReference type="Proteomes" id="UP000243540"/>
    </source>
</evidence>
<dbReference type="Proteomes" id="UP000243540">
    <property type="component" value="Unassembled WGS sequence"/>
</dbReference>
<name>A0A1Y2SXX3_9BIFI</name>
<dbReference type="InterPro" id="IPR000515">
    <property type="entry name" value="MetI-like"/>
</dbReference>
<proteinExistence type="inferred from homology"/>
<keyword evidence="2 12" id="KW-0813">Transport</keyword>
<keyword evidence="8 12" id="KW-1133">Transmembrane helix</keyword>
<protein>
    <recommendedName>
        <fullName evidence="11">Oligopeptide transport system permease protein OppC</fullName>
    </recommendedName>
</protein>
<sequence length="275" mass="29369">MRRPSAVAGLVILLLLVLWATFGGMLTHWNYEDLDFASLGVPPNSDHYFGTTDGGGDLYAMVVRGLGRSLTIAFLSSILSTFIAAVYGVGIAYFEGLTEKVGMWVLDMLLVVPSTLLVAILVRSAGGTSGWLWLTIGLTIFGWVGLARVLRTITMSIRERDYVRAAKFMGVRPFTVILRHLIPNLGSVLVINTVLGVVSTVSAETTLSFLGLGIKAPDTSLGTILNEGQSVIVTQPWVLAIPAAVLIILAFSVQMIGDGLRDAIDPYSRSAGKAA</sequence>
<dbReference type="InterPro" id="IPR025966">
    <property type="entry name" value="OppC_N"/>
</dbReference>
<keyword evidence="6" id="KW-0571">Peptide transport</keyword>
<keyword evidence="3" id="KW-1003">Cell membrane</keyword>
<feature type="transmembrane region" description="Helical" evidence="12">
    <location>
        <begin position="189"/>
        <end position="214"/>
    </location>
</feature>
<evidence type="ECO:0000256" key="4">
    <source>
        <dbReference type="ARBA" id="ARBA00022519"/>
    </source>
</evidence>
<dbReference type="GO" id="GO:0055085">
    <property type="term" value="P:transmembrane transport"/>
    <property type="evidence" value="ECO:0007669"/>
    <property type="project" value="InterPro"/>
</dbReference>
<feature type="domain" description="ABC transmembrane type-1" evidence="13">
    <location>
        <begin position="66"/>
        <end position="257"/>
    </location>
</feature>
<evidence type="ECO:0000256" key="3">
    <source>
        <dbReference type="ARBA" id="ARBA00022475"/>
    </source>
</evidence>
<evidence type="ECO:0000259" key="13">
    <source>
        <dbReference type="PROSITE" id="PS50928"/>
    </source>
</evidence>
<evidence type="ECO:0000256" key="10">
    <source>
        <dbReference type="ARBA" id="ARBA00024202"/>
    </source>
</evidence>
<dbReference type="PROSITE" id="PS50928">
    <property type="entry name" value="ABC_TM1"/>
    <property type="match status" value="1"/>
</dbReference>
<keyword evidence="7" id="KW-0653">Protein transport</keyword>
<evidence type="ECO:0000256" key="1">
    <source>
        <dbReference type="ARBA" id="ARBA00004429"/>
    </source>
</evidence>
<dbReference type="InterPro" id="IPR035906">
    <property type="entry name" value="MetI-like_sf"/>
</dbReference>
<keyword evidence="4" id="KW-0997">Cell inner membrane</keyword>
<gene>
    <name evidence="14" type="ORF">B9T39_02700</name>
</gene>
<reference evidence="14 15" key="1">
    <citation type="submission" date="2017-04" db="EMBL/GenBank/DDBJ databases">
        <title>Draft genome sequences of Alloscardovia macacae UMA81211 and UMA81212 isolated from the feces of a rhesus macaque (Macaca mulatta).</title>
        <authorList>
            <person name="Albert K."/>
            <person name="Sela D.A."/>
        </authorList>
    </citation>
    <scope>NUCLEOTIDE SEQUENCE [LARGE SCALE GENOMIC DNA]</scope>
    <source>
        <strain evidence="14 15">UMA81212</strain>
    </source>
</reference>
<evidence type="ECO:0000313" key="14">
    <source>
        <dbReference type="EMBL" id="OTA29628.1"/>
    </source>
</evidence>
<evidence type="ECO:0000256" key="9">
    <source>
        <dbReference type="ARBA" id="ARBA00023136"/>
    </source>
</evidence>
<dbReference type="Gene3D" id="1.10.3720.10">
    <property type="entry name" value="MetI-like"/>
    <property type="match status" value="1"/>
</dbReference>
<dbReference type="SUPFAM" id="SSF161098">
    <property type="entry name" value="MetI-like"/>
    <property type="match status" value="1"/>
</dbReference>
<keyword evidence="9 12" id="KW-0472">Membrane</keyword>
<comment type="caution">
    <text evidence="14">The sequence shown here is derived from an EMBL/GenBank/DDBJ whole genome shotgun (WGS) entry which is preliminary data.</text>
</comment>
<evidence type="ECO:0000256" key="7">
    <source>
        <dbReference type="ARBA" id="ARBA00022927"/>
    </source>
</evidence>
<dbReference type="STRING" id="1160091.B9T39_02700"/>
<feature type="transmembrane region" description="Helical" evidence="12">
    <location>
        <begin position="70"/>
        <end position="94"/>
    </location>
</feature>
<dbReference type="GO" id="GO:0005886">
    <property type="term" value="C:plasma membrane"/>
    <property type="evidence" value="ECO:0007669"/>
    <property type="project" value="UniProtKB-SubCell"/>
</dbReference>
<dbReference type="GO" id="GO:0015031">
    <property type="term" value="P:protein transport"/>
    <property type="evidence" value="ECO:0007669"/>
    <property type="project" value="UniProtKB-KW"/>
</dbReference>